<dbReference type="CDD" id="cd04647">
    <property type="entry name" value="LbH_MAT_like"/>
    <property type="match status" value="1"/>
</dbReference>
<keyword evidence="3" id="KW-0677">Repeat</keyword>
<evidence type="ECO:0000313" key="5">
    <source>
        <dbReference type="EMBL" id="RPE08353.1"/>
    </source>
</evidence>
<dbReference type="OrthoDB" id="9814490at2"/>
<accession>A0A3N4PI49</accession>
<dbReference type="Proteomes" id="UP000278351">
    <property type="component" value="Unassembled WGS sequence"/>
</dbReference>
<comment type="similarity">
    <text evidence="1">Belongs to the transferase hexapeptide repeat family.</text>
</comment>
<dbReference type="RefSeq" id="WP_123847357.1">
    <property type="nucleotide sequence ID" value="NZ_RPDH01000002.1"/>
</dbReference>
<sequence length="204" mass="22485">MSFKEKIKQNEKLKQFVLLMLIPRGQARPRTWVKWLVNPFFHKKGKGALVRRRTRMDVLPFNPFTLGAHSTIEDFATVNNGVGAVHIGEHVRIGIGNVLIGPVRIGNNVIIAQNVVMSGLNHNYEDINLPISLQPVTTAEIIVEDDCWIGANAVLTAGVRIGRHSVVAGGSVVTKDVPPFTIVGGNPARILKQYNQATNTWEKP</sequence>
<dbReference type="Pfam" id="PF14602">
    <property type="entry name" value="Hexapep_2"/>
    <property type="match status" value="1"/>
</dbReference>
<keyword evidence="4 5" id="KW-0012">Acyltransferase</keyword>
<dbReference type="InterPro" id="IPR011004">
    <property type="entry name" value="Trimer_LpxA-like_sf"/>
</dbReference>
<dbReference type="InterPro" id="IPR051159">
    <property type="entry name" value="Hexapeptide_acetyltransf"/>
</dbReference>
<keyword evidence="6" id="KW-1185">Reference proteome</keyword>
<dbReference type="InterPro" id="IPR018357">
    <property type="entry name" value="Hexapep_transf_CS"/>
</dbReference>
<proteinExistence type="inferred from homology"/>
<gene>
    <name evidence="5" type="ORF">EGT74_14980</name>
</gene>
<dbReference type="SUPFAM" id="SSF51161">
    <property type="entry name" value="Trimeric LpxA-like enzymes"/>
    <property type="match status" value="1"/>
</dbReference>
<comment type="caution">
    <text evidence="5">The sequence shown here is derived from an EMBL/GenBank/DDBJ whole genome shotgun (WGS) entry which is preliminary data.</text>
</comment>
<dbReference type="PROSITE" id="PS00101">
    <property type="entry name" value="HEXAPEP_TRANSFERASES"/>
    <property type="match status" value="1"/>
</dbReference>
<dbReference type="PANTHER" id="PTHR23416">
    <property type="entry name" value="SIALIC ACID SYNTHASE-RELATED"/>
    <property type="match status" value="1"/>
</dbReference>
<evidence type="ECO:0000256" key="4">
    <source>
        <dbReference type="ARBA" id="ARBA00023315"/>
    </source>
</evidence>
<dbReference type="Gene3D" id="2.160.10.10">
    <property type="entry name" value="Hexapeptide repeat proteins"/>
    <property type="match status" value="1"/>
</dbReference>
<dbReference type="AlphaFoldDB" id="A0A3N4PI49"/>
<evidence type="ECO:0000256" key="2">
    <source>
        <dbReference type="ARBA" id="ARBA00022679"/>
    </source>
</evidence>
<keyword evidence="2 5" id="KW-0808">Transferase</keyword>
<organism evidence="5 6">
    <name type="scientific">Chitinophaga lutea</name>
    <dbReference type="NCBI Taxonomy" id="2488634"/>
    <lineage>
        <taxon>Bacteria</taxon>
        <taxon>Pseudomonadati</taxon>
        <taxon>Bacteroidota</taxon>
        <taxon>Chitinophagia</taxon>
        <taxon>Chitinophagales</taxon>
        <taxon>Chitinophagaceae</taxon>
        <taxon>Chitinophaga</taxon>
    </lineage>
</organism>
<name>A0A3N4PI49_9BACT</name>
<evidence type="ECO:0000313" key="6">
    <source>
        <dbReference type="Proteomes" id="UP000278351"/>
    </source>
</evidence>
<dbReference type="InterPro" id="IPR001451">
    <property type="entry name" value="Hexapep"/>
</dbReference>
<dbReference type="PANTHER" id="PTHR23416:SF23">
    <property type="entry name" value="ACETYLTRANSFERASE C18B11.09C-RELATED"/>
    <property type="match status" value="1"/>
</dbReference>
<dbReference type="GO" id="GO:0005829">
    <property type="term" value="C:cytosol"/>
    <property type="evidence" value="ECO:0007669"/>
    <property type="project" value="TreeGrafter"/>
</dbReference>
<evidence type="ECO:0000256" key="1">
    <source>
        <dbReference type="ARBA" id="ARBA00007274"/>
    </source>
</evidence>
<dbReference type="GO" id="GO:0008374">
    <property type="term" value="F:O-acyltransferase activity"/>
    <property type="evidence" value="ECO:0007669"/>
    <property type="project" value="TreeGrafter"/>
</dbReference>
<dbReference type="EMBL" id="RPDH01000002">
    <property type="protein sequence ID" value="RPE08353.1"/>
    <property type="molecule type" value="Genomic_DNA"/>
</dbReference>
<evidence type="ECO:0000256" key="3">
    <source>
        <dbReference type="ARBA" id="ARBA00022737"/>
    </source>
</evidence>
<dbReference type="Pfam" id="PF00132">
    <property type="entry name" value="Hexapep"/>
    <property type="match status" value="1"/>
</dbReference>
<reference evidence="5 6" key="1">
    <citation type="submission" date="2018-11" db="EMBL/GenBank/DDBJ databases">
        <title>Chitinophaga lutea sp.nov., isolate from arsenic contaminated soil.</title>
        <authorList>
            <person name="Zong Y."/>
        </authorList>
    </citation>
    <scope>NUCLEOTIDE SEQUENCE [LARGE SCALE GENOMIC DNA]</scope>
    <source>
        <strain evidence="5 6">ZY74</strain>
    </source>
</reference>
<protein>
    <submittedName>
        <fullName evidence="5">Acyltransferase</fullName>
    </submittedName>
</protein>